<sequence length="226" mass="24373">IDYVPTLANETLEGRITTSTFVLEQPRCVFTDAQPSTHIWLVVALDAAAERFDASTMPETPRLAFQTFPSNTAYATLGTSIANYPCPPRPGDFTVLRVGSETACRSDPNRPSCNGPLPGPGPYRVKFVAWDNVTAQAQTHWSEPITLKTALQADNLPVTAGGRSTGMIILTAILSILFAVLLACLVALLASCSNSYGSSSIFSKPDAVTVRRYNTHHVYDQPAARL</sequence>
<keyword evidence="1" id="KW-1133">Transmembrane helix</keyword>
<evidence type="ECO:0000313" key="3">
    <source>
        <dbReference type="Proteomes" id="UP000543287"/>
    </source>
</evidence>
<accession>A0A7K9AUR6</accession>
<dbReference type="PANTHER" id="PTHR15446">
    <property type="entry name" value="UROPLAKIN III"/>
    <property type="match status" value="1"/>
</dbReference>
<feature type="non-terminal residue" evidence="2">
    <location>
        <position position="1"/>
    </location>
</feature>
<reference evidence="2 3" key="1">
    <citation type="submission" date="2019-09" db="EMBL/GenBank/DDBJ databases">
        <title>Bird 10,000 Genomes (B10K) Project - Family phase.</title>
        <authorList>
            <person name="Zhang G."/>
        </authorList>
    </citation>
    <scope>NUCLEOTIDE SEQUENCE [LARGE SCALE GENOMIC DNA]</scope>
    <source>
        <strain evidence="2">B10K-LSUMZ-23963</strain>
        <tissue evidence="2">Muscle</tissue>
    </source>
</reference>
<feature type="non-terminal residue" evidence="2">
    <location>
        <position position="226"/>
    </location>
</feature>
<keyword evidence="1" id="KW-0812">Transmembrane</keyword>
<dbReference type="AlphaFoldDB" id="A0A7K9AUR6"/>
<dbReference type="PANTHER" id="PTHR15446:SF2">
    <property type="entry name" value="UROPLAKIN-3B-LIKE PROTEIN 1-RELATED"/>
    <property type="match status" value="1"/>
</dbReference>
<comment type="caution">
    <text evidence="2">The sequence shown here is derived from an EMBL/GenBank/DDBJ whole genome shotgun (WGS) entry which is preliminary data.</text>
</comment>
<gene>
    <name evidence="2" type="primary">Upk3bl1</name>
    <name evidence="2" type="ORF">DRONOV_R07334</name>
</gene>
<dbReference type="InterPro" id="IPR024831">
    <property type="entry name" value="Uroplakin-3"/>
</dbReference>
<dbReference type="Proteomes" id="UP000543287">
    <property type="component" value="Unassembled WGS sequence"/>
</dbReference>
<proteinExistence type="predicted"/>
<protein>
    <submittedName>
        <fullName evidence="2">UPK3L protein</fullName>
    </submittedName>
</protein>
<organism evidence="2 3">
    <name type="scientific">Dromaius novaehollandiae</name>
    <name type="common">Emu</name>
    <dbReference type="NCBI Taxonomy" id="8790"/>
    <lineage>
        <taxon>Eukaryota</taxon>
        <taxon>Metazoa</taxon>
        <taxon>Chordata</taxon>
        <taxon>Craniata</taxon>
        <taxon>Vertebrata</taxon>
        <taxon>Euteleostomi</taxon>
        <taxon>Archelosauria</taxon>
        <taxon>Archosauria</taxon>
        <taxon>Dinosauria</taxon>
        <taxon>Saurischia</taxon>
        <taxon>Theropoda</taxon>
        <taxon>Coelurosauria</taxon>
        <taxon>Aves</taxon>
        <taxon>Palaeognathae</taxon>
        <taxon>Casuariiformes</taxon>
        <taxon>Dromaiidae</taxon>
        <taxon>Dromaius</taxon>
    </lineage>
</organism>
<evidence type="ECO:0000313" key="2">
    <source>
        <dbReference type="EMBL" id="NXG31049.1"/>
    </source>
</evidence>
<feature type="transmembrane region" description="Helical" evidence="1">
    <location>
        <begin position="167"/>
        <end position="190"/>
    </location>
</feature>
<dbReference type="EMBL" id="VWZH01000055">
    <property type="protein sequence ID" value="NXG31049.1"/>
    <property type="molecule type" value="Genomic_DNA"/>
</dbReference>
<name>A0A7K9AUR6_DRONO</name>
<dbReference type="GO" id="GO:0016020">
    <property type="term" value="C:membrane"/>
    <property type="evidence" value="ECO:0007669"/>
    <property type="project" value="TreeGrafter"/>
</dbReference>
<keyword evidence="1" id="KW-0472">Membrane</keyword>
<evidence type="ECO:0000256" key="1">
    <source>
        <dbReference type="SAM" id="Phobius"/>
    </source>
</evidence>